<proteinExistence type="predicted"/>
<organism evidence="1 2">
    <name type="scientific">Mycobacterium yunnanensis</name>
    <dbReference type="NCBI Taxonomy" id="368477"/>
    <lineage>
        <taxon>Bacteria</taxon>
        <taxon>Bacillati</taxon>
        <taxon>Actinomycetota</taxon>
        <taxon>Actinomycetes</taxon>
        <taxon>Mycobacteriales</taxon>
        <taxon>Mycobacteriaceae</taxon>
        <taxon>Mycobacterium</taxon>
    </lineage>
</organism>
<dbReference type="Gene3D" id="3.40.50.300">
    <property type="entry name" value="P-loop containing nucleotide triphosphate hydrolases"/>
    <property type="match status" value="1"/>
</dbReference>
<protein>
    <recommendedName>
        <fullName evidence="3">Shikimate kinase</fullName>
    </recommendedName>
</protein>
<accession>A0A9X2Z8P5</accession>
<dbReference type="AlphaFoldDB" id="A0A9X2Z8P5"/>
<evidence type="ECO:0000313" key="1">
    <source>
        <dbReference type="EMBL" id="MCV7423527.1"/>
    </source>
</evidence>
<comment type="caution">
    <text evidence="1">The sequence shown here is derived from an EMBL/GenBank/DDBJ whole genome shotgun (WGS) entry which is preliminary data.</text>
</comment>
<dbReference type="EMBL" id="JACKVK010000012">
    <property type="protein sequence ID" value="MCV7423527.1"/>
    <property type="molecule type" value="Genomic_DNA"/>
</dbReference>
<evidence type="ECO:0000313" key="2">
    <source>
        <dbReference type="Proteomes" id="UP001141629"/>
    </source>
</evidence>
<sequence>MSGVGKSAALLELTRRGFTAIDTDDAHWIHVLDGEPLWIEALIDELLARPRATPLFVQGTVANQGCFYDRFDAVVLLSAPPDVVFERLAHRTNNPFGKTRAQRRQIAADISRVEPLLRQAATHEIVTTRPLAEVVDELVAIADNPRQRR</sequence>
<gene>
    <name evidence="1" type="ORF">H7K45_23505</name>
</gene>
<reference evidence="1" key="2">
    <citation type="journal article" date="2022" name="BMC Genomics">
        <title>Comparative genome analysis of mycobacteria focusing on tRNA and non-coding RNA.</title>
        <authorList>
            <person name="Behra P.R.K."/>
            <person name="Pettersson B.M.F."/>
            <person name="Ramesh M."/>
            <person name="Das S."/>
            <person name="Dasgupta S."/>
            <person name="Kirsebom L.A."/>
        </authorList>
    </citation>
    <scope>NUCLEOTIDE SEQUENCE</scope>
    <source>
        <strain evidence="1">DSM 44838</strain>
    </source>
</reference>
<dbReference type="InterPro" id="IPR027417">
    <property type="entry name" value="P-loop_NTPase"/>
</dbReference>
<reference evidence="1" key="1">
    <citation type="submission" date="2020-07" db="EMBL/GenBank/DDBJ databases">
        <authorList>
            <person name="Pettersson B.M.F."/>
            <person name="Behra P.R.K."/>
            <person name="Ramesh M."/>
            <person name="Das S."/>
            <person name="Dasgupta S."/>
            <person name="Kirsebom L.A."/>
        </authorList>
    </citation>
    <scope>NUCLEOTIDE SEQUENCE</scope>
    <source>
        <strain evidence="1">DSM 44838</strain>
    </source>
</reference>
<name>A0A9X2Z8P5_9MYCO</name>
<keyword evidence="2" id="KW-1185">Reference proteome</keyword>
<dbReference type="Proteomes" id="UP001141629">
    <property type="component" value="Unassembled WGS sequence"/>
</dbReference>
<evidence type="ECO:0008006" key="3">
    <source>
        <dbReference type="Google" id="ProtNLM"/>
    </source>
</evidence>
<dbReference type="SUPFAM" id="SSF52540">
    <property type="entry name" value="P-loop containing nucleoside triphosphate hydrolases"/>
    <property type="match status" value="1"/>
</dbReference>